<evidence type="ECO:0000313" key="1">
    <source>
        <dbReference type="EMBL" id="KAK9687080.1"/>
    </source>
</evidence>
<dbReference type="PANTHER" id="PTHR48421">
    <property type="entry name" value="MYCBP-ASSOCIATED PROTEIN"/>
    <property type="match status" value="1"/>
</dbReference>
<evidence type="ECO:0000313" key="2">
    <source>
        <dbReference type="Proteomes" id="UP001458880"/>
    </source>
</evidence>
<keyword evidence="2" id="KW-1185">Reference proteome</keyword>
<gene>
    <name evidence="1" type="ORF">QE152_g36716</name>
</gene>
<reference evidence="1 2" key="1">
    <citation type="journal article" date="2024" name="BMC Genomics">
        <title>De novo assembly and annotation of Popillia japonica's genome with initial clues to its potential as an invasive pest.</title>
        <authorList>
            <person name="Cucini C."/>
            <person name="Boschi S."/>
            <person name="Funari R."/>
            <person name="Cardaioli E."/>
            <person name="Iannotti N."/>
            <person name="Marturano G."/>
            <person name="Paoli F."/>
            <person name="Bruttini M."/>
            <person name="Carapelli A."/>
            <person name="Frati F."/>
            <person name="Nardi F."/>
        </authorList>
    </citation>
    <scope>NUCLEOTIDE SEQUENCE [LARGE SCALE GENOMIC DNA]</scope>
    <source>
        <strain evidence="1">DMR45628</strain>
    </source>
</reference>
<comment type="caution">
    <text evidence="1">The sequence shown here is derived from an EMBL/GenBank/DDBJ whole genome shotgun (WGS) entry which is preliminary data.</text>
</comment>
<dbReference type="PANTHER" id="PTHR48421:SF1">
    <property type="entry name" value="MYCBP-ASSOCIATED PROTEIN"/>
    <property type="match status" value="1"/>
</dbReference>
<dbReference type="Pfam" id="PF14646">
    <property type="entry name" value="MYCBPAP"/>
    <property type="match status" value="1"/>
</dbReference>
<dbReference type="Proteomes" id="UP001458880">
    <property type="component" value="Unassembled WGS sequence"/>
</dbReference>
<organism evidence="1 2">
    <name type="scientific">Popillia japonica</name>
    <name type="common">Japanese beetle</name>
    <dbReference type="NCBI Taxonomy" id="7064"/>
    <lineage>
        <taxon>Eukaryota</taxon>
        <taxon>Metazoa</taxon>
        <taxon>Ecdysozoa</taxon>
        <taxon>Arthropoda</taxon>
        <taxon>Hexapoda</taxon>
        <taxon>Insecta</taxon>
        <taxon>Pterygota</taxon>
        <taxon>Neoptera</taxon>
        <taxon>Endopterygota</taxon>
        <taxon>Coleoptera</taxon>
        <taxon>Polyphaga</taxon>
        <taxon>Scarabaeiformia</taxon>
        <taxon>Scarabaeidae</taxon>
        <taxon>Rutelinae</taxon>
        <taxon>Popillia</taxon>
    </lineage>
</organism>
<dbReference type="InterPro" id="IPR032707">
    <property type="entry name" value="MYCBPAP"/>
</dbReference>
<proteinExistence type="predicted"/>
<name>A0AAW1ID05_POPJA</name>
<accession>A0AAW1ID05</accession>
<protein>
    <submittedName>
        <fullName evidence="1">MYCBP-associated protein family</fullName>
    </submittedName>
</protein>
<dbReference type="AlphaFoldDB" id="A0AAW1ID05"/>
<dbReference type="EMBL" id="JASPKY010000663">
    <property type="protein sequence ID" value="KAK9687080.1"/>
    <property type="molecule type" value="Genomic_DNA"/>
</dbReference>
<sequence length="208" mass="24468">MSFSDLPFSSKVVCLCGKSDKRVEQHKIDPRLSNWEKWMKKRKESTLKIAKALDRHTEQLLCNYSEDLRTIKEEKEVLENTKIIYPHDRYRGNPSFWSLPLALHSKPCQPDYFSVMTSAQKCEIPTMEYVFVPTEIRNEKSVQNFGYRNEKKVWDASQYRQERTSKLEEKIKIVEPFKPDLDIMVKGISIISECDECTKTAKSCEFII</sequence>